<dbReference type="InterPro" id="IPR051599">
    <property type="entry name" value="Cell_Envelope_Assoc"/>
</dbReference>
<feature type="transmembrane region" description="Helical" evidence="1">
    <location>
        <begin position="15"/>
        <end position="35"/>
    </location>
</feature>
<evidence type="ECO:0000313" key="4">
    <source>
        <dbReference type="Proteomes" id="UP000629098"/>
    </source>
</evidence>
<evidence type="ECO:0000259" key="2">
    <source>
        <dbReference type="Pfam" id="PF02698"/>
    </source>
</evidence>
<keyword evidence="1" id="KW-0812">Transmembrane</keyword>
<comment type="caution">
    <text evidence="3">The sequence shown here is derived from an EMBL/GenBank/DDBJ whole genome shotgun (WGS) entry which is preliminary data.</text>
</comment>
<dbReference type="EMBL" id="JACXAE010000039">
    <property type="protein sequence ID" value="MBD2772376.1"/>
    <property type="molecule type" value="Genomic_DNA"/>
</dbReference>
<reference evidence="3" key="1">
    <citation type="submission" date="2020-09" db="EMBL/GenBank/DDBJ databases">
        <title>Iningainema tapete sp. nov. (Scytonemataceae, Cyanobacteria) from greenhouses in central Florida (USA) produces two types of nodularin with biosynthetic potential for microcystin-LR and anabaenopeptins.</title>
        <authorList>
            <person name="Berthold D.E."/>
            <person name="Lefler F.W."/>
            <person name="Huang I.-S."/>
            <person name="Abdulla H."/>
            <person name="Zimba P.V."/>
            <person name="Laughinghouse H.D. IV."/>
        </authorList>
    </citation>
    <scope>NUCLEOTIDE SEQUENCE</scope>
    <source>
        <strain evidence="3">BLCCT55</strain>
    </source>
</reference>
<dbReference type="PANTHER" id="PTHR30336">
    <property type="entry name" value="INNER MEMBRANE PROTEIN, PROBABLE PERMEASE"/>
    <property type="match status" value="1"/>
</dbReference>
<dbReference type="AlphaFoldDB" id="A0A8J6XHM4"/>
<dbReference type="RefSeq" id="WP_190826847.1">
    <property type="nucleotide sequence ID" value="NZ_CAWPPI010000039.1"/>
</dbReference>
<keyword evidence="4" id="KW-1185">Reference proteome</keyword>
<dbReference type="GO" id="GO:0005886">
    <property type="term" value="C:plasma membrane"/>
    <property type="evidence" value="ECO:0007669"/>
    <property type="project" value="TreeGrafter"/>
</dbReference>
<proteinExistence type="predicted"/>
<keyword evidence="1" id="KW-1133">Transmembrane helix</keyword>
<dbReference type="Pfam" id="PF02698">
    <property type="entry name" value="DUF218"/>
    <property type="match status" value="1"/>
</dbReference>
<organism evidence="3 4">
    <name type="scientific">Iningainema tapete BLCC-T55</name>
    <dbReference type="NCBI Taxonomy" id="2748662"/>
    <lineage>
        <taxon>Bacteria</taxon>
        <taxon>Bacillati</taxon>
        <taxon>Cyanobacteriota</taxon>
        <taxon>Cyanophyceae</taxon>
        <taxon>Nostocales</taxon>
        <taxon>Scytonemataceae</taxon>
        <taxon>Iningainema tapete</taxon>
    </lineage>
</organism>
<sequence>MLIPKFRHVFKKQKIFLVGLFAILLVSIIPIRLLVASYQAPLPQAILTLGGSSDREVFTAQFAQNYPALDIWVSTGSYPQEAYPIFQAAGIQNYRVHLDYRAVDTVTNFTTLVPDFKTRRIQHLYLITSDFHMPRAKAIATFVLGSQGITFTPISVPSARDKESLGHILRDTCRCILWIFTRRTGASLNPRFIKIAFG</sequence>
<gene>
    <name evidence="3" type="ORF">ICL16_09885</name>
</gene>
<dbReference type="CDD" id="cd06259">
    <property type="entry name" value="YdcF-like"/>
    <property type="match status" value="1"/>
</dbReference>
<name>A0A8J6XHM4_9CYAN</name>
<feature type="domain" description="DUF218" evidence="2">
    <location>
        <begin position="45"/>
        <end position="156"/>
    </location>
</feature>
<keyword evidence="1" id="KW-0472">Membrane</keyword>
<dbReference type="InterPro" id="IPR003848">
    <property type="entry name" value="DUF218"/>
</dbReference>
<dbReference type="Proteomes" id="UP000629098">
    <property type="component" value="Unassembled WGS sequence"/>
</dbReference>
<accession>A0A8J6XHM4</accession>
<evidence type="ECO:0000313" key="3">
    <source>
        <dbReference type="EMBL" id="MBD2772376.1"/>
    </source>
</evidence>
<dbReference type="PANTHER" id="PTHR30336:SF20">
    <property type="entry name" value="DUF218 DOMAIN-CONTAINING PROTEIN"/>
    <property type="match status" value="1"/>
</dbReference>
<protein>
    <submittedName>
        <fullName evidence="3">YdcF family protein</fullName>
    </submittedName>
</protein>
<evidence type="ECO:0000256" key="1">
    <source>
        <dbReference type="SAM" id="Phobius"/>
    </source>
</evidence>